<dbReference type="Pfam" id="PF02254">
    <property type="entry name" value="TrkA_N"/>
    <property type="match status" value="1"/>
</dbReference>
<dbReference type="Gene3D" id="3.30.70.1450">
    <property type="entry name" value="Regulator of K+ conductance, C-terminal domain"/>
    <property type="match status" value="1"/>
</dbReference>
<dbReference type="OrthoDB" id="9776294at2"/>
<dbReference type="GO" id="GO:0008324">
    <property type="term" value="F:monoatomic cation transmembrane transporter activity"/>
    <property type="evidence" value="ECO:0007669"/>
    <property type="project" value="InterPro"/>
</dbReference>
<keyword evidence="3" id="KW-1185">Reference proteome</keyword>
<evidence type="ECO:0000313" key="3">
    <source>
        <dbReference type="Proteomes" id="UP000318336"/>
    </source>
</evidence>
<gene>
    <name evidence="2" type="ORF">FB554_2330</name>
</gene>
<sequence length="230" mass="24977">MAFRKPPSPGDRAVLVVGLGRFGAATARSLIDQGWDVVAIDENPELVQKFADDLTYTAVVDSTDPEALRQVGVAEFERGIVAIGTDVEASVLTVVNLADLGVTDIWAKAITKQHGKILERIGARHVVYPESAMGERVAHMISGSLSDYLEFDDGFAIARTAAPRWAWDKSLADVALRTKFGVTVVGVKKVREDFEYARPETVVERDHELVVAGPTDKVELFSTEAARGRA</sequence>
<reference evidence="2 3" key="1">
    <citation type="submission" date="2019-06" db="EMBL/GenBank/DDBJ databases">
        <title>Sequencing the genomes of 1000 actinobacteria strains.</title>
        <authorList>
            <person name="Klenk H.-P."/>
        </authorList>
    </citation>
    <scope>NUCLEOTIDE SEQUENCE [LARGE SCALE GENOMIC DNA]</scope>
    <source>
        <strain evidence="2 3">DSM 24617</strain>
    </source>
</reference>
<evidence type="ECO:0000259" key="1">
    <source>
        <dbReference type="PROSITE" id="PS51201"/>
    </source>
</evidence>
<dbReference type="Pfam" id="PF02080">
    <property type="entry name" value="TrkA_C"/>
    <property type="match status" value="1"/>
</dbReference>
<dbReference type="InterPro" id="IPR036291">
    <property type="entry name" value="NAD(P)-bd_dom_sf"/>
</dbReference>
<dbReference type="Gene3D" id="3.40.50.720">
    <property type="entry name" value="NAD(P)-binding Rossmann-like Domain"/>
    <property type="match status" value="1"/>
</dbReference>
<organism evidence="2 3">
    <name type="scientific">Barrientosiimonas humi</name>
    <dbReference type="NCBI Taxonomy" id="999931"/>
    <lineage>
        <taxon>Bacteria</taxon>
        <taxon>Bacillati</taxon>
        <taxon>Actinomycetota</taxon>
        <taxon>Actinomycetes</taxon>
        <taxon>Micrococcales</taxon>
        <taxon>Dermacoccaceae</taxon>
        <taxon>Barrientosiimonas</taxon>
    </lineage>
</organism>
<protein>
    <submittedName>
        <fullName evidence="2">Trk system potassium uptake protein TrkA</fullName>
    </submittedName>
</protein>
<dbReference type="PROSITE" id="PS51201">
    <property type="entry name" value="RCK_N"/>
    <property type="match status" value="1"/>
</dbReference>
<dbReference type="InterPro" id="IPR003148">
    <property type="entry name" value="RCK_N"/>
</dbReference>
<evidence type="ECO:0000313" key="2">
    <source>
        <dbReference type="EMBL" id="TQL34170.1"/>
    </source>
</evidence>
<comment type="caution">
    <text evidence="2">The sequence shown here is derived from an EMBL/GenBank/DDBJ whole genome shotgun (WGS) entry which is preliminary data.</text>
</comment>
<dbReference type="Proteomes" id="UP000318336">
    <property type="component" value="Unassembled WGS sequence"/>
</dbReference>
<feature type="domain" description="RCK N-terminal" evidence="1">
    <location>
        <begin position="11"/>
        <end position="127"/>
    </location>
</feature>
<dbReference type="EMBL" id="VFOK01000001">
    <property type="protein sequence ID" value="TQL34170.1"/>
    <property type="molecule type" value="Genomic_DNA"/>
</dbReference>
<proteinExistence type="predicted"/>
<dbReference type="PANTHER" id="PTHR43833">
    <property type="entry name" value="POTASSIUM CHANNEL PROTEIN 2-RELATED-RELATED"/>
    <property type="match status" value="1"/>
</dbReference>
<dbReference type="AlphaFoldDB" id="A0A542XEC6"/>
<name>A0A542XEC6_9MICO</name>
<dbReference type="SUPFAM" id="SSF51735">
    <property type="entry name" value="NAD(P)-binding Rossmann-fold domains"/>
    <property type="match status" value="1"/>
</dbReference>
<accession>A0A542XEC6</accession>
<dbReference type="RefSeq" id="WP_142006244.1">
    <property type="nucleotide sequence ID" value="NZ_CAJTBP010000001.1"/>
</dbReference>
<dbReference type="InterPro" id="IPR036721">
    <property type="entry name" value="RCK_C_sf"/>
</dbReference>
<dbReference type="PANTHER" id="PTHR43833:SF7">
    <property type="entry name" value="KTR SYSTEM POTASSIUM UPTAKE PROTEIN C"/>
    <property type="match status" value="1"/>
</dbReference>
<dbReference type="SUPFAM" id="SSF116726">
    <property type="entry name" value="TrkA C-terminal domain-like"/>
    <property type="match status" value="1"/>
</dbReference>
<dbReference type="GO" id="GO:0006813">
    <property type="term" value="P:potassium ion transport"/>
    <property type="evidence" value="ECO:0007669"/>
    <property type="project" value="InterPro"/>
</dbReference>
<dbReference type="InterPro" id="IPR006037">
    <property type="entry name" value="RCK_C"/>
</dbReference>
<dbReference type="InterPro" id="IPR050721">
    <property type="entry name" value="Trk_Ktr_HKT_K-transport"/>
</dbReference>